<dbReference type="HOGENOM" id="CLU_000445_70_20_4"/>
<dbReference type="AlphaFoldDB" id="C3X4C3"/>
<dbReference type="SUPFAM" id="SSF55073">
    <property type="entry name" value="Nucleotide cyclase"/>
    <property type="match status" value="1"/>
</dbReference>
<accession>C3X4C3</accession>
<dbReference type="Gene3D" id="3.20.20.450">
    <property type="entry name" value="EAL domain"/>
    <property type="match status" value="1"/>
</dbReference>
<dbReference type="eggNOG" id="COG5001">
    <property type="taxonomic scope" value="Bacteria"/>
</dbReference>
<keyword evidence="1" id="KW-0175">Coiled coil</keyword>
<evidence type="ECO:0000256" key="1">
    <source>
        <dbReference type="SAM" id="Coils"/>
    </source>
</evidence>
<dbReference type="SUPFAM" id="SSF141868">
    <property type="entry name" value="EAL domain-like"/>
    <property type="match status" value="1"/>
</dbReference>
<evidence type="ECO:0000259" key="5">
    <source>
        <dbReference type="PROSITE" id="PS50887"/>
    </source>
</evidence>
<gene>
    <name evidence="6" type="ORF">OFAG_01212</name>
</gene>
<dbReference type="SMART" id="SM00052">
    <property type="entry name" value="EAL"/>
    <property type="match status" value="1"/>
</dbReference>
<dbReference type="PROSITE" id="PS50887">
    <property type="entry name" value="GGDEF"/>
    <property type="match status" value="1"/>
</dbReference>
<dbReference type="InterPro" id="IPR035965">
    <property type="entry name" value="PAS-like_dom_sf"/>
</dbReference>
<evidence type="ECO:0000313" key="6">
    <source>
        <dbReference type="EMBL" id="EEO28059.2"/>
    </source>
</evidence>
<evidence type="ECO:0000259" key="4">
    <source>
        <dbReference type="PROSITE" id="PS50883"/>
    </source>
</evidence>
<dbReference type="InterPro" id="IPR029787">
    <property type="entry name" value="Nucleotide_cyclase"/>
</dbReference>
<dbReference type="SUPFAM" id="SSF55785">
    <property type="entry name" value="PYP-like sensor domain (PAS domain)"/>
    <property type="match status" value="2"/>
</dbReference>
<dbReference type="PROSITE" id="PS50112">
    <property type="entry name" value="PAS"/>
    <property type="match status" value="1"/>
</dbReference>
<evidence type="ECO:0000313" key="7">
    <source>
        <dbReference type="Proteomes" id="UP000003973"/>
    </source>
</evidence>
<dbReference type="NCBIfam" id="TIGR00254">
    <property type="entry name" value="GGDEF"/>
    <property type="match status" value="1"/>
</dbReference>
<dbReference type="Gene3D" id="3.30.70.270">
    <property type="match status" value="1"/>
</dbReference>
<dbReference type="Pfam" id="PF13188">
    <property type="entry name" value="PAS_8"/>
    <property type="match status" value="1"/>
</dbReference>
<reference evidence="6" key="1">
    <citation type="submission" date="2011-10" db="EMBL/GenBank/DDBJ databases">
        <title>The Genome Sequence of Oxalobacter formigenes HOxBLS.</title>
        <authorList>
            <consortium name="The Broad Institute Genome Sequencing Platform"/>
            <person name="Earl A."/>
            <person name="Ward D."/>
            <person name="Feldgarden M."/>
            <person name="Gevers D."/>
            <person name="Allison M.J."/>
            <person name="Humphrey S."/>
            <person name="Young S.K."/>
            <person name="Zeng Q."/>
            <person name="Gargeya S."/>
            <person name="Fitzgerald M."/>
            <person name="Haas B."/>
            <person name="Abouelleil A."/>
            <person name="Alvarado L."/>
            <person name="Arachchi H.M."/>
            <person name="Berlin A."/>
            <person name="Brown A."/>
            <person name="Chapman S.B."/>
            <person name="Chen Z."/>
            <person name="Dunbar C."/>
            <person name="Freedman E."/>
            <person name="Gearin G."/>
            <person name="Goldberg J."/>
            <person name="Griggs A."/>
            <person name="Gujja S."/>
            <person name="Heiman D."/>
            <person name="Howarth C."/>
            <person name="Larson L."/>
            <person name="Lui A."/>
            <person name="MacDonald P.J.P."/>
            <person name="Montmayeur A."/>
            <person name="Murphy C."/>
            <person name="Neiman D."/>
            <person name="Pearson M."/>
            <person name="Priest M."/>
            <person name="Roberts A."/>
            <person name="Saif S."/>
            <person name="Shea T."/>
            <person name="Shenoy N."/>
            <person name="Sisk P."/>
            <person name="Stolte C."/>
            <person name="Sykes S."/>
            <person name="Wortman J."/>
            <person name="Nusbaum C."/>
            <person name="Birren B."/>
        </authorList>
    </citation>
    <scope>NUCLEOTIDE SEQUENCE [LARGE SCALE GENOMIC DNA]</scope>
    <source>
        <strain evidence="6">HOxBLS</strain>
    </source>
</reference>
<dbReference type="PROSITE" id="PS50113">
    <property type="entry name" value="PAC"/>
    <property type="match status" value="1"/>
</dbReference>
<dbReference type="InterPro" id="IPR035919">
    <property type="entry name" value="EAL_sf"/>
</dbReference>
<dbReference type="SMART" id="SM00091">
    <property type="entry name" value="PAS"/>
    <property type="match status" value="2"/>
</dbReference>
<dbReference type="CDD" id="cd01949">
    <property type="entry name" value="GGDEF"/>
    <property type="match status" value="1"/>
</dbReference>
<evidence type="ECO:0000259" key="3">
    <source>
        <dbReference type="PROSITE" id="PS50113"/>
    </source>
</evidence>
<dbReference type="InterPro" id="IPR000160">
    <property type="entry name" value="GGDEF_dom"/>
</dbReference>
<dbReference type="InterPro" id="IPR000700">
    <property type="entry name" value="PAS-assoc_C"/>
</dbReference>
<dbReference type="Pfam" id="PF13426">
    <property type="entry name" value="PAS_9"/>
    <property type="match status" value="1"/>
</dbReference>
<dbReference type="FunFam" id="3.30.70.270:FF:000001">
    <property type="entry name" value="Diguanylate cyclase domain protein"/>
    <property type="match status" value="1"/>
</dbReference>
<dbReference type="Gene3D" id="3.30.450.20">
    <property type="entry name" value="PAS domain"/>
    <property type="match status" value="3"/>
</dbReference>
<keyword evidence="7" id="KW-1185">Reference proteome</keyword>
<feature type="domain" description="PAC" evidence="3">
    <location>
        <begin position="272"/>
        <end position="324"/>
    </location>
</feature>
<organism evidence="6 7">
    <name type="scientific">Oxalobacter paraformigenes</name>
    <dbReference type="NCBI Taxonomy" id="556268"/>
    <lineage>
        <taxon>Bacteria</taxon>
        <taxon>Pseudomonadati</taxon>
        <taxon>Pseudomonadota</taxon>
        <taxon>Betaproteobacteria</taxon>
        <taxon>Burkholderiales</taxon>
        <taxon>Oxalobacteraceae</taxon>
        <taxon>Oxalobacter</taxon>
    </lineage>
</organism>
<dbReference type="InterPro" id="IPR043128">
    <property type="entry name" value="Rev_trsase/Diguanyl_cyclase"/>
</dbReference>
<feature type="coiled-coil region" evidence="1">
    <location>
        <begin position="172"/>
        <end position="199"/>
    </location>
</feature>
<protein>
    <submittedName>
        <fullName evidence="6">Diguanylate cyclase (GGDEF) domain-containing protein</fullName>
    </submittedName>
</protein>
<comment type="caution">
    <text evidence="6">The sequence shown here is derived from an EMBL/GenBank/DDBJ whole genome shotgun (WGS) entry which is preliminary data.</text>
</comment>
<evidence type="ECO:0000259" key="2">
    <source>
        <dbReference type="PROSITE" id="PS50112"/>
    </source>
</evidence>
<dbReference type="Pfam" id="PF00990">
    <property type="entry name" value="GGDEF"/>
    <property type="match status" value="1"/>
</dbReference>
<feature type="domain" description="PAS" evidence="2">
    <location>
        <begin position="321"/>
        <end position="366"/>
    </location>
</feature>
<dbReference type="InterPro" id="IPR052155">
    <property type="entry name" value="Biofilm_reg_signaling"/>
</dbReference>
<dbReference type="RefSeq" id="WP_020994880.1">
    <property type="nucleotide sequence ID" value="NZ_CABMNL010000001.1"/>
</dbReference>
<dbReference type="NCBIfam" id="TIGR00229">
    <property type="entry name" value="sensory_box"/>
    <property type="match status" value="1"/>
</dbReference>
<dbReference type="SMART" id="SM00267">
    <property type="entry name" value="GGDEF"/>
    <property type="match status" value="1"/>
</dbReference>
<dbReference type="CDD" id="cd00130">
    <property type="entry name" value="PAS"/>
    <property type="match status" value="2"/>
</dbReference>
<dbReference type="InterPro" id="IPR000014">
    <property type="entry name" value="PAS"/>
</dbReference>
<dbReference type="InterPro" id="IPR013655">
    <property type="entry name" value="PAS_fold_3"/>
</dbReference>
<dbReference type="CDD" id="cd01948">
    <property type="entry name" value="EAL"/>
    <property type="match status" value="1"/>
</dbReference>
<proteinExistence type="predicted"/>
<dbReference type="Pfam" id="PF08447">
    <property type="entry name" value="PAS_3"/>
    <property type="match status" value="1"/>
</dbReference>
<feature type="domain" description="EAL" evidence="4">
    <location>
        <begin position="620"/>
        <end position="872"/>
    </location>
</feature>
<dbReference type="InterPro" id="IPR001633">
    <property type="entry name" value="EAL_dom"/>
</dbReference>
<dbReference type="GO" id="GO:0003824">
    <property type="term" value="F:catalytic activity"/>
    <property type="evidence" value="ECO:0007669"/>
    <property type="project" value="UniProtKB-ARBA"/>
</dbReference>
<dbReference type="Proteomes" id="UP000003973">
    <property type="component" value="Unassembled WGS sequence"/>
</dbReference>
<dbReference type="PANTHER" id="PTHR44757">
    <property type="entry name" value="DIGUANYLATE CYCLASE DGCP"/>
    <property type="match status" value="1"/>
</dbReference>
<dbReference type="PANTHER" id="PTHR44757:SF2">
    <property type="entry name" value="BIOFILM ARCHITECTURE MAINTENANCE PROTEIN MBAA"/>
    <property type="match status" value="1"/>
</dbReference>
<feature type="domain" description="GGDEF" evidence="5">
    <location>
        <begin position="478"/>
        <end position="611"/>
    </location>
</feature>
<dbReference type="EMBL" id="ACDP02000007">
    <property type="protein sequence ID" value="EEO28059.2"/>
    <property type="molecule type" value="Genomic_DNA"/>
</dbReference>
<dbReference type="Pfam" id="PF00563">
    <property type="entry name" value="EAL"/>
    <property type="match status" value="1"/>
</dbReference>
<sequence>MRKDGNPEKPANPAAGFGQKESLSFSLKDENVPANDDLFHTNGHSGNDLFATDNIEGNYRLFSPDAKTDFRRFFAKSPVAQLVTDYSGAILKINDAARELFGIPSKFPAKDLLANYLPAKDRCAFLLFLTHLENRPSPVEWNGTTEKTRKLIRIKGQPEEKNRCLYLTAVDITTEAKNRKQFKHRIDQLEKERHFYQLAIERSDIGLWKATVARDTPMDALRFHFSDKSGDLFGFVTFADIPFSGFMNTIHPESAEKIRTALNSAINGKTGFDIEIRVNKPNGDFAWINWKCCLIEEDDTGKIRLEGIAADITSYKTTEKALAIASNLFENNRDGIFIADQDRRITVVNRQFSRMTGLTQEKIMGNKPWYLQADIADSTCYSQLCDVIACTDHEEMAAFEKNRQEKIEPTHLTVKIVRDMDDRIISYIGTLLDISQNEFLEDHTRYMIEHDFLTGLPNRILLLDRLGQTLIAAERNRRRAAVMFLDLDRFKHINDTLGHAMGDRLLQQVAFRLTKCVRKNDTVSRQGGDEFVILLNDIGNADDVALVANNIMHALSQNYQIENYEMSITPSIGIALYPEDGKDIDTLLKNADTAMYHAKEGGRNAYQFFNAQMNLHLVERTRLENDLKAALQNSGFFLEYQPIVDTQSGHMTGVEAFLRWNHPEFGILMPPRFLGVAEDTGLIGPIGEWVIRTACKQAGEWRDQGFPKTVSINLSSIQLKQKNLLSTIRNALKENGLAPDFLELQITEGSIMENVKTVSDLLHELRAMGIRIVLDNFGNGCSSISHLKKAPIGKIKIDPVFIHALGTGSEDADVAGAIVAMAKNLRLKVSAGGVETDLQALRLKEIGCDEYQGYLVSPSLSAGEISPFLEAS</sequence>
<name>C3X4C3_9BURK</name>
<dbReference type="PROSITE" id="PS50883">
    <property type="entry name" value="EAL"/>
    <property type="match status" value="1"/>
</dbReference>